<dbReference type="SUPFAM" id="SSF46894">
    <property type="entry name" value="C-terminal effector domain of the bipartite response regulators"/>
    <property type="match status" value="1"/>
</dbReference>
<dbReference type="Gene3D" id="1.10.10.10">
    <property type="entry name" value="Winged helix-like DNA-binding domain superfamily/Winged helix DNA-binding domain"/>
    <property type="match status" value="1"/>
</dbReference>
<evidence type="ECO:0000313" key="3">
    <source>
        <dbReference type="Proteomes" id="UP000637578"/>
    </source>
</evidence>
<reference evidence="2" key="1">
    <citation type="journal article" date="2014" name="Int. J. Syst. Evol. Microbiol.">
        <title>Complete genome sequence of Corynebacterium casei LMG S-19264T (=DSM 44701T), isolated from a smear-ripened cheese.</title>
        <authorList>
            <consortium name="US DOE Joint Genome Institute (JGI-PGF)"/>
            <person name="Walter F."/>
            <person name="Albersmeier A."/>
            <person name="Kalinowski J."/>
            <person name="Ruckert C."/>
        </authorList>
    </citation>
    <scope>NUCLEOTIDE SEQUENCE</scope>
    <source>
        <strain evidence="2">CGMCC 4.5737</strain>
    </source>
</reference>
<keyword evidence="3" id="KW-1185">Reference proteome</keyword>
<evidence type="ECO:0000259" key="1">
    <source>
        <dbReference type="PROSITE" id="PS50043"/>
    </source>
</evidence>
<dbReference type="InterPro" id="IPR036388">
    <property type="entry name" value="WH-like_DNA-bd_sf"/>
</dbReference>
<feature type="domain" description="HTH luxR-type" evidence="1">
    <location>
        <begin position="155"/>
        <end position="220"/>
    </location>
</feature>
<dbReference type="SMART" id="SM00421">
    <property type="entry name" value="HTH_LUXR"/>
    <property type="match status" value="1"/>
</dbReference>
<dbReference type="InterPro" id="IPR016032">
    <property type="entry name" value="Sig_transdc_resp-reg_C-effctor"/>
</dbReference>
<comment type="caution">
    <text evidence="2">The sequence shown here is derived from an EMBL/GenBank/DDBJ whole genome shotgun (WGS) entry which is preliminary data.</text>
</comment>
<gene>
    <name evidence="2" type="ORF">GCM10012275_04950</name>
</gene>
<dbReference type="PROSITE" id="PS50043">
    <property type="entry name" value="HTH_LUXR_2"/>
    <property type="match status" value="1"/>
</dbReference>
<dbReference type="EMBL" id="BMMK01000002">
    <property type="protein sequence ID" value="GGM36819.1"/>
    <property type="molecule type" value="Genomic_DNA"/>
</dbReference>
<proteinExistence type="predicted"/>
<reference evidence="2" key="2">
    <citation type="submission" date="2020-09" db="EMBL/GenBank/DDBJ databases">
        <authorList>
            <person name="Sun Q."/>
            <person name="Zhou Y."/>
        </authorList>
    </citation>
    <scope>NUCLEOTIDE SEQUENCE</scope>
    <source>
        <strain evidence="2">CGMCC 4.5737</strain>
    </source>
</reference>
<dbReference type="PANTHER" id="PTHR34293:SF1">
    <property type="entry name" value="HTH-TYPE TRANSCRIPTIONAL REGULATOR TRMBL2"/>
    <property type="match status" value="1"/>
</dbReference>
<dbReference type="Pfam" id="PF00196">
    <property type="entry name" value="GerE"/>
    <property type="match status" value="1"/>
</dbReference>
<evidence type="ECO:0000313" key="2">
    <source>
        <dbReference type="EMBL" id="GGM36819.1"/>
    </source>
</evidence>
<protein>
    <recommendedName>
        <fullName evidence="1">HTH luxR-type domain-containing protein</fullName>
    </recommendedName>
</protein>
<dbReference type="RefSeq" id="WP_229685902.1">
    <property type="nucleotide sequence ID" value="NZ_BMMK01000002.1"/>
</dbReference>
<dbReference type="InterPro" id="IPR051797">
    <property type="entry name" value="TrmB-like"/>
</dbReference>
<dbReference type="GO" id="GO:0003677">
    <property type="term" value="F:DNA binding"/>
    <property type="evidence" value="ECO:0007669"/>
    <property type="project" value="InterPro"/>
</dbReference>
<accession>A0A8J3C7P9</accession>
<organism evidence="2 3">
    <name type="scientific">Longimycelium tulufanense</name>
    <dbReference type="NCBI Taxonomy" id="907463"/>
    <lineage>
        <taxon>Bacteria</taxon>
        <taxon>Bacillati</taxon>
        <taxon>Actinomycetota</taxon>
        <taxon>Actinomycetes</taxon>
        <taxon>Pseudonocardiales</taxon>
        <taxon>Pseudonocardiaceae</taxon>
        <taxon>Longimycelium</taxon>
    </lineage>
</organism>
<dbReference type="AlphaFoldDB" id="A0A8J3C7P9"/>
<dbReference type="CDD" id="cd06170">
    <property type="entry name" value="LuxR_C_like"/>
    <property type="match status" value="1"/>
</dbReference>
<dbReference type="InterPro" id="IPR000792">
    <property type="entry name" value="Tscrpt_reg_LuxR_C"/>
</dbReference>
<name>A0A8J3C7P9_9PSEU</name>
<dbReference type="Proteomes" id="UP000637578">
    <property type="component" value="Unassembled WGS sequence"/>
</dbReference>
<dbReference type="GO" id="GO:0006355">
    <property type="term" value="P:regulation of DNA-templated transcription"/>
    <property type="evidence" value="ECO:0007669"/>
    <property type="project" value="InterPro"/>
</dbReference>
<sequence>MGPSTVVRPPSPGGRTITDRKELRVALRRLGGAVRQRVLRVLADPPPGRALLQELRLTDQPLLGRGVELRLLCPPSYLDLPSVRGYLADLAGRGARVRLAPAVVHRLAVFDRAVAVLPVDPAEPAAGTVLVDDPCVVRAVESLASGLWETGQPLPDRAADPVSLVEHRVLRMLDGGLTDETAARRLSMSERTFRRHVARMMVRLGASSRFQAGAAAVRRGWL</sequence>
<dbReference type="PANTHER" id="PTHR34293">
    <property type="entry name" value="HTH-TYPE TRANSCRIPTIONAL REGULATOR TRMBL2"/>
    <property type="match status" value="1"/>
</dbReference>